<keyword evidence="4 5" id="KW-0274">FAD</keyword>
<name>A0ABV9RD15_9PSEU</name>
<dbReference type="InterPro" id="IPR046373">
    <property type="entry name" value="Acyl-CoA_Oxase/DH_mid-dom_sf"/>
</dbReference>
<dbReference type="EC" id="1.-.-.-" evidence="10"/>
<dbReference type="SUPFAM" id="SSF56645">
    <property type="entry name" value="Acyl-CoA dehydrogenase NM domain-like"/>
    <property type="match status" value="1"/>
</dbReference>
<evidence type="ECO:0000259" key="9">
    <source>
        <dbReference type="Pfam" id="PF02771"/>
    </source>
</evidence>
<feature type="domain" description="Acyl-CoA oxidase/dehydrogenase middle" evidence="8">
    <location>
        <begin position="149"/>
        <end position="252"/>
    </location>
</feature>
<dbReference type="InterPro" id="IPR009100">
    <property type="entry name" value="AcylCoA_DH/oxidase_NM_dom_sf"/>
</dbReference>
<dbReference type="Pfam" id="PF00441">
    <property type="entry name" value="Acyl-CoA_dh_1"/>
    <property type="match status" value="1"/>
</dbReference>
<evidence type="ECO:0000259" key="7">
    <source>
        <dbReference type="Pfam" id="PF00441"/>
    </source>
</evidence>
<evidence type="ECO:0000259" key="8">
    <source>
        <dbReference type="Pfam" id="PF02770"/>
    </source>
</evidence>
<evidence type="ECO:0000256" key="4">
    <source>
        <dbReference type="ARBA" id="ARBA00022827"/>
    </source>
</evidence>
<comment type="caution">
    <text evidence="10">The sequence shown here is derived from an EMBL/GenBank/DDBJ whole genome shotgun (WGS) entry which is preliminary data.</text>
</comment>
<evidence type="ECO:0000256" key="3">
    <source>
        <dbReference type="ARBA" id="ARBA00022630"/>
    </source>
</evidence>
<evidence type="ECO:0000313" key="10">
    <source>
        <dbReference type="EMBL" id="MFC4831216.1"/>
    </source>
</evidence>
<dbReference type="Pfam" id="PF02770">
    <property type="entry name" value="Acyl-CoA_dh_M"/>
    <property type="match status" value="1"/>
</dbReference>
<dbReference type="InterPro" id="IPR009075">
    <property type="entry name" value="AcylCo_DH/oxidase_C"/>
</dbReference>
<dbReference type="GO" id="GO:0016491">
    <property type="term" value="F:oxidoreductase activity"/>
    <property type="evidence" value="ECO:0007669"/>
    <property type="project" value="UniProtKB-KW"/>
</dbReference>
<evidence type="ECO:0000256" key="5">
    <source>
        <dbReference type="RuleBase" id="RU362125"/>
    </source>
</evidence>
<dbReference type="Pfam" id="PF02771">
    <property type="entry name" value="Acyl-CoA_dh_N"/>
    <property type="match status" value="1"/>
</dbReference>
<dbReference type="InterPro" id="IPR036250">
    <property type="entry name" value="AcylCo_DH-like_C"/>
</dbReference>
<evidence type="ECO:0000313" key="11">
    <source>
        <dbReference type="Proteomes" id="UP001595909"/>
    </source>
</evidence>
<dbReference type="Gene3D" id="2.40.110.10">
    <property type="entry name" value="Butyryl-CoA Dehydrogenase, subunit A, domain 2"/>
    <property type="match status" value="1"/>
</dbReference>
<evidence type="ECO:0000256" key="6">
    <source>
        <dbReference type="SAM" id="MobiDB-lite"/>
    </source>
</evidence>
<feature type="region of interest" description="Disordered" evidence="6">
    <location>
        <begin position="1"/>
        <end position="25"/>
    </location>
</feature>
<dbReference type="PROSITE" id="PS00073">
    <property type="entry name" value="ACYL_COA_DH_2"/>
    <property type="match status" value="1"/>
</dbReference>
<gene>
    <name evidence="10" type="ORF">ACFPEL_02225</name>
</gene>
<feature type="domain" description="Acyl-CoA dehydrogenase/oxidase N-terminal" evidence="9">
    <location>
        <begin position="33"/>
        <end position="145"/>
    </location>
</feature>
<keyword evidence="5 10" id="KW-0560">Oxidoreductase</keyword>
<keyword evidence="11" id="KW-1185">Reference proteome</keyword>
<comment type="cofactor">
    <cofactor evidence="1 5">
        <name>FAD</name>
        <dbReference type="ChEBI" id="CHEBI:57692"/>
    </cofactor>
</comment>
<sequence length="416" mass="43878">MTQTSDRPSGIDPELEPDTLDDQDYGVPWALEDHHREWQSTLRGFCEREVAPGAAERSIAGVFDADLARAAGRLGAYGLLADERYGGGGADLRTLCLTAEELARVDSSLSVTVHVQAISIALLAHLAAGREDLLAEVLPGACTGETFVSFGLTEPTGGSDAGNIATTARRDGGDWVISGSKQFITNSGTPFSRYVILFAATGDAAPGANGRSRRPVSAFLVPLDAPGVTVGAPYAKLGWRSSDTHPLFFDEVRVPGSALLGEEGRGYREALGFLTWARFPIAAMSTGLALGCLDDTRRFVADRTSFGTPLGGHQGVAFQVADIAALAATARVMTYDGAWKYDHGRPIAKEAATAKLVASEAANKAAYLATEVAGGYGFMQDTAVTRHYQDARILTIGEGTSEVQRMLIARGLGLPL</sequence>
<protein>
    <submittedName>
        <fullName evidence="10">Acyl-CoA dehydrogenase family protein</fullName>
        <ecNumber evidence="10">1.-.-.-</ecNumber>
    </submittedName>
</protein>
<feature type="compositionally biased region" description="Acidic residues" evidence="6">
    <location>
        <begin position="13"/>
        <end position="24"/>
    </location>
</feature>
<dbReference type="InterPro" id="IPR006089">
    <property type="entry name" value="Acyl-CoA_DH_CS"/>
</dbReference>
<organism evidence="10 11">
    <name type="scientific">Actinomycetospora chibensis</name>
    <dbReference type="NCBI Taxonomy" id="663606"/>
    <lineage>
        <taxon>Bacteria</taxon>
        <taxon>Bacillati</taxon>
        <taxon>Actinomycetota</taxon>
        <taxon>Actinomycetes</taxon>
        <taxon>Pseudonocardiales</taxon>
        <taxon>Pseudonocardiaceae</taxon>
        <taxon>Actinomycetospora</taxon>
    </lineage>
</organism>
<dbReference type="PANTHER" id="PTHR43884:SF12">
    <property type="entry name" value="ISOVALERYL-COA DEHYDROGENASE, MITOCHONDRIAL-RELATED"/>
    <property type="match status" value="1"/>
</dbReference>
<feature type="domain" description="Acyl-CoA dehydrogenase/oxidase C-terminal" evidence="7">
    <location>
        <begin position="264"/>
        <end position="412"/>
    </location>
</feature>
<proteinExistence type="inferred from homology"/>
<dbReference type="Gene3D" id="1.10.540.10">
    <property type="entry name" value="Acyl-CoA dehydrogenase/oxidase, N-terminal domain"/>
    <property type="match status" value="1"/>
</dbReference>
<dbReference type="InterPro" id="IPR013786">
    <property type="entry name" value="AcylCoA_DH/ox_N"/>
</dbReference>
<comment type="similarity">
    <text evidence="2 5">Belongs to the acyl-CoA dehydrogenase family.</text>
</comment>
<dbReference type="InterPro" id="IPR006091">
    <property type="entry name" value="Acyl-CoA_Oxase/DH_mid-dom"/>
</dbReference>
<dbReference type="Gene3D" id="1.20.140.10">
    <property type="entry name" value="Butyryl-CoA Dehydrogenase, subunit A, domain 3"/>
    <property type="match status" value="1"/>
</dbReference>
<accession>A0ABV9RD15</accession>
<dbReference type="SUPFAM" id="SSF47203">
    <property type="entry name" value="Acyl-CoA dehydrogenase C-terminal domain-like"/>
    <property type="match status" value="1"/>
</dbReference>
<evidence type="ECO:0000256" key="1">
    <source>
        <dbReference type="ARBA" id="ARBA00001974"/>
    </source>
</evidence>
<dbReference type="EMBL" id="JBHSIM010000003">
    <property type="protein sequence ID" value="MFC4831216.1"/>
    <property type="molecule type" value="Genomic_DNA"/>
</dbReference>
<dbReference type="RefSeq" id="WP_274186831.1">
    <property type="nucleotide sequence ID" value="NZ_BAABHN010000003.1"/>
</dbReference>
<dbReference type="InterPro" id="IPR037069">
    <property type="entry name" value="AcylCoA_DH/ox_N_sf"/>
</dbReference>
<evidence type="ECO:0000256" key="2">
    <source>
        <dbReference type="ARBA" id="ARBA00009347"/>
    </source>
</evidence>
<dbReference type="PANTHER" id="PTHR43884">
    <property type="entry name" value="ACYL-COA DEHYDROGENASE"/>
    <property type="match status" value="1"/>
</dbReference>
<reference evidence="11" key="1">
    <citation type="journal article" date="2019" name="Int. J. Syst. Evol. Microbiol.">
        <title>The Global Catalogue of Microorganisms (GCM) 10K type strain sequencing project: providing services to taxonomists for standard genome sequencing and annotation.</title>
        <authorList>
            <consortium name="The Broad Institute Genomics Platform"/>
            <consortium name="The Broad Institute Genome Sequencing Center for Infectious Disease"/>
            <person name="Wu L."/>
            <person name="Ma J."/>
        </authorList>
    </citation>
    <scope>NUCLEOTIDE SEQUENCE [LARGE SCALE GENOMIC DNA]</scope>
    <source>
        <strain evidence="11">CCUG 50347</strain>
    </source>
</reference>
<dbReference type="Proteomes" id="UP001595909">
    <property type="component" value="Unassembled WGS sequence"/>
</dbReference>
<keyword evidence="3 5" id="KW-0285">Flavoprotein</keyword>